<evidence type="ECO:0000313" key="12">
    <source>
        <dbReference type="EMBL" id="CEK10868.1"/>
    </source>
</evidence>
<dbReference type="OrthoDB" id="9770982at2"/>
<dbReference type="SUPFAM" id="SSF48019">
    <property type="entry name" value="post-AAA+ oligomerization domain-like"/>
    <property type="match status" value="1"/>
</dbReference>
<dbReference type="AlphaFoldDB" id="A0A0A8UQ29"/>
<gene>
    <name evidence="12" type="ORF">LHA_1836</name>
</gene>
<evidence type="ECO:0000256" key="8">
    <source>
        <dbReference type="ARBA" id="ARBA00049244"/>
    </source>
</evidence>
<dbReference type="InterPro" id="IPR010372">
    <property type="entry name" value="DNA_pol3_delta_N"/>
</dbReference>
<dbReference type="GO" id="GO:0006261">
    <property type="term" value="P:DNA-templated DNA replication"/>
    <property type="evidence" value="ECO:0007669"/>
    <property type="project" value="TreeGrafter"/>
</dbReference>
<evidence type="ECO:0000256" key="9">
    <source>
        <dbReference type="NCBIfam" id="TIGR01128"/>
    </source>
</evidence>
<reference evidence="13" key="1">
    <citation type="submission" date="2014-09" db="EMBL/GenBank/DDBJ databases">
        <authorList>
            <person name="Gomez-Valero L."/>
        </authorList>
    </citation>
    <scope>NUCLEOTIDE SEQUENCE [LARGE SCALE GENOMIC DNA]</scope>
    <source>
        <strain evidence="13">ATCC35250</strain>
    </source>
</reference>
<name>A0A0A8UQ29_LEGHA</name>
<feature type="domain" description="DNA polymerase III delta subunit-like C-terminal" evidence="11">
    <location>
        <begin position="211"/>
        <end position="317"/>
    </location>
</feature>
<keyword evidence="13" id="KW-1185">Reference proteome</keyword>
<evidence type="ECO:0000256" key="6">
    <source>
        <dbReference type="ARBA" id="ARBA00022932"/>
    </source>
</evidence>
<organism evidence="12 13">
    <name type="scientific">Legionella hackeliae</name>
    <dbReference type="NCBI Taxonomy" id="449"/>
    <lineage>
        <taxon>Bacteria</taxon>
        <taxon>Pseudomonadati</taxon>
        <taxon>Pseudomonadota</taxon>
        <taxon>Gammaproteobacteria</taxon>
        <taxon>Legionellales</taxon>
        <taxon>Legionellaceae</taxon>
        <taxon>Legionella</taxon>
    </lineage>
</organism>
<evidence type="ECO:0000313" key="13">
    <source>
        <dbReference type="Proteomes" id="UP000032803"/>
    </source>
</evidence>
<dbReference type="RefSeq" id="WP_045106165.1">
    <property type="nucleotide sequence ID" value="NZ_LN681225.1"/>
</dbReference>
<evidence type="ECO:0000259" key="10">
    <source>
        <dbReference type="Pfam" id="PF06144"/>
    </source>
</evidence>
<keyword evidence="6" id="KW-0239">DNA-directed DNA polymerase</keyword>
<dbReference type="Pfam" id="PF06144">
    <property type="entry name" value="DNA_pol3_delta"/>
    <property type="match status" value="1"/>
</dbReference>
<feature type="domain" description="DNA polymerase III delta N-terminal" evidence="10">
    <location>
        <begin position="21"/>
        <end position="122"/>
    </location>
</feature>
<dbReference type="STRING" id="449.LHA_1836"/>
<proteinExistence type="inferred from homology"/>
<dbReference type="InterPro" id="IPR048466">
    <property type="entry name" value="DNA_pol3_delta-like_C"/>
</dbReference>
<dbReference type="GO" id="GO:0009360">
    <property type="term" value="C:DNA polymerase III complex"/>
    <property type="evidence" value="ECO:0007669"/>
    <property type="project" value="UniProtKB-UniRule"/>
</dbReference>
<dbReference type="NCBIfam" id="TIGR01128">
    <property type="entry name" value="holA"/>
    <property type="match status" value="1"/>
</dbReference>
<evidence type="ECO:0000256" key="5">
    <source>
        <dbReference type="ARBA" id="ARBA00022705"/>
    </source>
</evidence>
<dbReference type="Gene3D" id="1.10.8.60">
    <property type="match status" value="1"/>
</dbReference>
<keyword evidence="3" id="KW-0808">Transferase</keyword>
<sequence length="340" mass="38191">MLIKQQALGTHLARNPLAAIYILIGQDHFLLTEAASAIKKSCLQKNSDTEETIIHINSASDWSLVDEKANSYSLFSSYVLLDVRYEKQTLEAAGKNFITKYLNNINSSCLLLIRAPQLGSKQLQSFINHDAVHVVQIFPLDNAAMQHWIKDQLQKRGIKFEADVPALIFQYTQGNMLACAQALDKIQLIADESLLTSTIVKEQLIDQCSYQLFDLSDACLLQDANKVIQHLRHANTSGVEPTLILWLLAQDIRNLLQLGELTQQSIPFTTACSQLKIWTQKSKLYQSALKRLLPANLIQLLQFCKNIDEQIKSNQNSQVWPALERVALSLCLGKQVGTFA</sequence>
<accession>A0A0A8UQ29</accession>
<evidence type="ECO:0000256" key="7">
    <source>
        <dbReference type="ARBA" id="ARBA00034754"/>
    </source>
</evidence>
<evidence type="ECO:0000256" key="2">
    <source>
        <dbReference type="ARBA" id="ARBA00017703"/>
    </source>
</evidence>
<dbReference type="Gene3D" id="1.20.272.10">
    <property type="match status" value="1"/>
</dbReference>
<evidence type="ECO:0000259" key="11">
    <source>
        <dbReference type="Pfam" id="PF21694"/>
    </source>
</evidence>
<dbReference type="HOGENOM" id="CLU_044694_0_1_6"/>
<evidence type="ECO:0000256" key="3">
    <source>
        <dbReference type="ARBA" id="ARBA00022679"/>
    </source>
</evidence>
<dbReference type="Proteomes" id="UP000032803">
    <property type="component" value="Chromosome I"/>
</dbReference>
<comment type="similarity">
    <text evidence="7">Belongs to the DNA polymerase HolA subunit family.</text>
</comment>
<keyword evidence="5" id="KW-0235">DNA replication</keyword>
<dbReference type="SUPFAM" id="SSF52540">
    <property type="entry name" value="P-loop containing nucleoside triphosphate hydrolases"/>
    <property type="match status" value="1"/>
</dbReference>
<dbReference type="EMBL" id="LN681225">
    <property type="protein sequence ID" value="CEK10868.1"/>
    <property type="molecule type" value="Genomic_DNA"/>
</dbReference>
<dbReference type="KEGG" id="lha:LHA_1836"/>
<dbReference type="InterPro" id="IPR008921">
    <property type="entry name" value="DNA_pol3_clamp-load_cplx_C"/>
</dbReference>
<dbReference type="GO" id="GO:0003677">
    <property type="term" value="F:DNA binding"/>
    <property type="evidence" value="ECO:0007669"/>
    <property type="project" value="InterPro"/>
</dbReference>
<evidence type="ECO:0000256" key="1">
    <source>
        <dbReference type="ARBA" id="ARBA00012417"/>
    </source>
</evidence>
<dbReference type="CDD" id="cd18138">
    <property type="entry name" value="HLD_clamp_pol_III_delta"/>
    <property type="match status" value="1"/>
</dbReference>
<dbReference type="InterPro" id="IPR005790">
    <property type="entry name" value="DNA_polIII_delta"/>
</dbReference>
<comment type="catalytic activity">
    <reaction evidence="8">
        <text>DNA(n) + a 2'-deoxyribonucleoside 5'-triphosphate = DNA(n+1) + diphosphate</text>
        <dbReference type="Rhea" id="RHEA:22508"/>
        <dbReference type="Rhea" id="RHEA-COMP:17339"/>
        <dbReference type="Rhea" id="RHEA-COMP:17340"/>
        <dbReference type="ChEBI" id="CHEBI:33019"/>
        <dbReference type="ChEBI" id="CHEBI:61560"/>
        <dbReference type="ChEBI" id="CHEBI:173112"/>
        <dbReference type="EC" id="2.7.7.7"/>
    </reaction>
</comment>
<dbReference type="Pfam" id="PF21694">
    <property type="entry name" value="DNA_pol3_delta_C"/>
    <property type="match status" value="1"/>
</dbReference>
<protein>
    <recommendedName>
        <fullName evidence="2 9">DNA polymerase III subunit delta</fullName>
        <ecNumber evidence="1 9">2.7.7.7</ecNumber>
    </recommendedName>
</protein>
<evidence type="ECO:0000256" key="4">
    <source>
        <dbReference type="ARBA" id="ARBA00022695"/>
    </source>
</evidence>
<dbReference type="EC" id="2.7.7.7" evidence="1 9"/>
<dbReference type="PANTHER" id="PTHR34388">
    <property type="entry name" value="DNA POLYMERASE III SUBUNIT DELTA"/>
    <property type="match status" value="1"/>
</dbReference>
<dbReference type="InterPro" id="IPR027417">
    <property type="entry name" value="P-loop_NTPase"/>
</dbReference>
<dbReference type="PATRIC" id="fig|449.7.peg.2295"/>
<keyword evidence="4" id="KW-0548">Nucleotidyltransferase</keyword>
<dbReference type="GO" id="GO:0003887">
    <property type="term" value="F:DNA-directed DNA polymerase activity"/>
    <property type="evidence" value="ECO:0007669"/>
    <property type="project" value="UniProtKB-UniRule"/>
</dbReference>
<dbReference type="PANTHER" id="PTHR34388:SF1">
    <property type="entry name" value="DNA POLYMERASE III SUBUNIT DELTA"/>
    <property type="match status" value="1"/>
</dbReference>
<dbReference type="Gene3D" id="3.40.50.300">
    <property type="entry name" value="P-loop containing nucleotide triphosphate hydrolases"/>
    <property type="match status" value="1"/>
</dbReference>